<name>A0A7X6HAU9_9MICC</name>
<reference evidence="3 4" key="1">
    <citation type="submission" date="2020-04" db="EMBL/GenBank/DDBJ databases">
        <title>Arthrobacter sp. nov.</title>
        <authorList>
            <person name="Liu S."/>
        </authorList>
    </citation>
    <scope>NUCLEOTIDE SEQUENCE [LARGE SCALE GENOMIC DNA]</scope>
    <source>
        <strain evidence="3 4">E918</strain>
    </source>
</reference>
<evidence type="ECO:0000313" key="3">
    <source>
        <dbReference type="EMBL" id="NKX53698.1"/>
    </source>
</evidence>
<comment type="caution">
    <text evidence="3">The sequence shown here is derived from an EMBL/GenBank/DDBJ whole genome shotgun (WGS) entry which is preliminary data.</text>
</comment>
<feature type="transmembrane region" description="Helical" evidence="1">
    <location>
        <begin position="218"/>
        <end position="239"/>
    </location>
</feature>
<protein>
    <recommendedName>
        <fullName evidence="1">SURF1-like protein</fullName>
    </recommendedName>
</protein>
<proteinExistence type="inferred from homology"/>
<dbReference type="PROSITE" id="PS50895">
    <property type="entry name" value="SURF1"/>
    <property type="match status" value="1"/>
</dbReference>
<evidence type="ECO:0000313" key="4">
    <source>
        <dbReference type="Proteomes" id="UP000544090"/>
    </source>
</evidence>
<dbReference type="GO" id="GO:0005886">
    <property type="term" value="C:plasma membrane"/>
    <property type="evidence" value="ECO:0007669"/>
    <property type="project" value="UniProtKB-SubCell"/>
</dbReference>
<dbReference type="Proteomes" id="UP000544090">
    <property type="component" value="Unassembled WGS sequence"/>
</dbReference>
<dbReference type="AlphaFoldDB" id="A0A7X6HAU9"/>
<keyword evidence="4" id="KW-1185">Reference proteome</keyword>
<dbReference type="EMBL" id="JAAZSQ010000002">
    <property type="protein sequence ID" value="NKX53698.1"/>
    <property type="molecule type" value="Genomic_DNA"/>
</dbReference>
<keyword evidence="1" id="KW-0472">Membrane</keyword>
<dbReference type="InterPro" id="IPR002994">
    <property type="entry name" value="Surf1/Shy1"/>
</dbReference>
<evidence type="ECO:0000256" key="2">
    <source>
        <dbReference type="SAM" id="MobiDB-lite"/>
    </source>
</evidence>
<keyword evidence="1" id="KW-1003">Cell membrane</keyword>
<feature type="region of interest" description="Disordered" evidence="2">
    <location>
        <begin position="257"/>
        <end position="279"/>
    </location>
</feature>
<keyword evidence="1" id="KW-0812">Transmembrane</keyword>
<sequence>MLKTALKPRWIAALVFALAVSWVFVLLSQWQFSASRSEGPPPPAATETVRPLTEVFTPAVPMKASTADQMVSFRGSFVPGKQVLVGHRLNEGREGYWVVAAFAVDGVKTQAGEQVMIPVVRGWVASPGDAAPAPAGRADVVGRLLPTEAPEAGPAAPGQVATLSAAQLINLWDMPGYSGFVAGIQLGLDGAAPDAGTAGTKMVPVTVGPQPQETPVNWLNIFYAVEWIVFAGFAVFLWWRLVADDYRRQQEALEDAAHAAAGGVQPGAGAGTDQNPTNS</sequence>
<organism evidence="3 4">
    <name type="scientific">Arthrobacter mobilis</name>
    <dbReference type="NCBI Taxonomy" id="2724944"/>
    <lineage>
        <taxon>Bacteria</taxon>
        <taxon>Bacillati</taxon>
        <taxon>Actinomycetota</taxon>
        <taxon>Actinomycetes</taxon>
        <taxon>Micrococcales</taxon>
        <taxon>Micrococcaceae</taxon>
        <taxon>Arthrobacter</taxon>
    </lineage>
</organism>
<keyword evidence="1" id="KW-1133">Transmembrane helix</keyword>
<evidence type="ECO:0000256" key="1">
    <source>
        <dbReference type="RuleBase" id="RU363076"/>
    </source>
</evidence>
<dbReference type="Pfam" id="PF02104">
    <property type="entry name" value="SURF1"/>
    <property type="match status" value="1"/>
</dbReference>
<accession>A0A7X6HAU9</accession>
<comment type="subcellular location">
    <subcellularLocation>
        <location evidence="1">Cell membrane</location>
        <topology evidence="1">Multi-pass membrane protein</topology>
    </subcellularLocation>
</comment>
<gene>
    <name evidence="3" type="ORF">HGG74_03900</name>
</gene>
<comment type="similarity">
    <text evidence="1">Belongs to the SURF1 family.</text>
</comment>
<dbReference type="RefSeq" id="WP_168485023.1">
    <property type="nucleotide sequence ID" value="NZ_JAAZSQ010000002.1"/>
</dbReference>
<comment type="caution">
    <text evidence="1">Lacks conserved residue(s) required for the propagation of feature annotation.</text>
</comment>